<protein>
    <submittedName>
        <fullName evidence="4">Serine/threonine-protein phosphatase</fullName>
    </submittedName>
</protein>
<reference evidence="4 5" key="1">
    <citation type="journal article" date="2015" name="Antonie Van Leeuwenhoek">
        <title>Streptomyces klenkii sp. nov., isolated from deep marine sediment.</title>
        <authorList>
            <person name="Veyisoglu A."/>
            <person name="Sahin N."/>
        </authorList>
    </citation>
    <scope>NUCLEOTIDE SEQUENCE [LARGE SCALE GENOMIC DNA]</scope>
    <source>
        <strain evidence="4 5">KCTC 29202</strain>
    </source>
</reference>
<dbReference type="OrthoDB" id="5177934at2"/>
<dbReference type="AlphaFoldDB" id="A0A3B0AYN0"/>
<evidence type="ECO:0000256" key="2">
    <source>
        <dbReference type="SAM" id="Phobius"/>
    </source>
</evidence>
<sequence length="402" mass="41723">MIRTRAVGWRRGVVFALPGLWVLGVVVWELLCPRGQAVQLLAAAPAIACAGTGRRQCVTAAGACAILALVPLGSAGRADAGIRAGTCCAIVAVAAAGCAVTVRRRRLLRELERAREVAATAQSVVLRPLPPRLDGIAVAGSHLSVSEGALVGGDLYEALATPYGVRIVMGDVRGHGLTAIGTVAAVLGSFREAAHDEPGLADVLRRLDRALQRHLCERARAEGRAGPGADPERWLGEEFVTLLLLEIGPDGAVTALNCGHPWPYRLACPAGDGDGVGARAAAVGRGDPLPPLGLFPLPSELPVARLTRLLPGDALVLHTDGAEDARDAAGAFFPLARVLGDAAGGAPIVPSRVIDRVQAALLRHTGGRLSDDIALLVLSNDRRRTAGHGPRPCLVRSGRPRR</sequence>
<dbReference type="Proteomes" id="UP000270343">
    <property type="component" value="Unassembled WGS sequence"/>
</dbReference>
<gene>
    <name evidence="4" type="ORF">D7231_24825</name>
</gene>
<keyword evidence="5" id="KW-1185">Reference proteome</keyword>
<dbReference type="EMBL" id="RBAM01000011">
    <property type="protein sequence ID" value="RKN65520.1"/>
    <property type="molecule type" value="Genomic_DNA"/>
</dbReference>
<dbReference type="PANTHER" id="PTHR43156">
    <property type="entry name" value="STAGE II SPORULATION PROTEIN E-RELATED"/>
    <property type="match status" value="1"/>
</dbReference>
<dbReference type="Pfam" id="PF07228">
    <property type="entry name" value="SpoIIE"/>
    <property type="match status" value="1"/>
</dbReference>
<accession>A0A3B0AYN0</accession>
<dbReference type="InterPro" id="IPR052016">
    <property type="entry name" value="Bact_Sigma-Reg"/>
</dbReference>
<dbReference type="InterPro" id="IPR001932">
    <property type="entry name" value="PPM-type_phosphatase-like_dom"/>
</dbReference>
<keyword evidence="1" id="KW-0378">Hydrolase</keyword>
<dbReference type="InterPro" id="IPR036457">
    <property type="entry name" value="PPM-type-like_dom_sf"/>
</dbReference>
<keyword evidence="2" id="KW-0812">Transmembrane</keyword>
<name>A0A3B0AYN0_9ACTN</name>
<comment type="caution">
    <text evidence="4">The sequence shown here is derived from an EMBL/GenBank/DDBJ whole genome shotgun (WGS) entry which is preliminary data.</text>
</comment>
<dbReference type="Gene3D" id="3.60.40.10">
    <property type="entry name" value="PPM-type phosphatase domain"/>
    <property type="match status" value="1"/>
</dbReference>
<dbReference type="PANTHER" id="PTHR43156:SF2">
    <property type="entry name" value="STAGE II SPORULATION PROTEIN E"/>
    <property type="match status" value="1"/>
</dbReference>
<feature type="transmembrane region" description="Helical" evidence="2">
    <location>
        <begin position="12"/>
        <end position="31"/>
    </location>
</feature>
<feature type="domain" description="PPM-type phosphatase" evidence="3">
    <location>
        <begin position="133"/>
        <end position="380"/>
    </location>
</feature>
<keyword evidence="2" id="KW-0472">Membrane</keyword>
<evidence type="ECO:0000313" key="4">
    <source>
        <dbReference type="EMBL" id="RKN65520.1"/>
    </source>
</evidence>
<dbReference type="GO" id="GO:0016791">
    <property type="term" value="F:phosphatase activity"/>
    <property type="evidence" value="ECO:0007669"/>
    <property type="project" value="TreeGrafter"/>
</dbReference>
<dbReference type="SMART" id="SM00331">
    <property type="entry name" value="PP2C_SIG"/>
    <property type="match status" value="1"/>
</dbReference>
<organism evidence="4 5">
    <name type="scientific">Streptomyces klenkii</name>
    <dbReference type="NCBI Taxonomy" id="1420899"/>
    <lineage>
        <taxon>Bacteria</taxon>
        <taxon>Bacillati</taxon>
        <taxon>Actinomycetota</taxon>
        <taxon>Actinomycetes</taxon>
        <taxon>Kitasatosporales</taxon>
        <taxon>Streptomycetaceae</taxon>
        <taxon>Streptomyces</taxon>
    </lineage>
</organism>
<evidence type="ECO:0000313" key="5">
    <source>
        <dbReference type="Proteomes" id="UP000270343"/>
    </source>
</evidence>
<dbReference type="RefSeq" id="WP_120757761.1">
    <property type="nucleotide sequence ID" value="NZ_JBFADQ010000048.1"/>
</dbReference>
<feature type="transmembrane region" description="Helical" evidence="2">
    <location>
        <begin position="80"/>
        <end position="102"/>
    </location>
</feature>
<evidence type="ECO:0000259" key="3">
    <source>
        <dbReference type="SMART" id="SM00331"/>
    </source>
</evidence>
<evidence type="ECO:0000256" key="1">
    <source>
        <dbReference type="ARBA" id="ARBA00022801"/>
    </source>
</evidence>
<proteinExistence type="predicted"/>
<keyword evidence="2" id="KW-1133">Transmembrane helix</keyword>